<evidence type="ECO:0000313" key="3">
    <source>
        <dbReference type="Proteomes" id="UP000190135"/>
    </source>
</evidence>
<reference evidence="3" key="1">
    <citation type="submission" date="2017-02" db="EMBL/GenBank/DDBJ databases">
        <authorList>
            <person name="Varghese N."/>
            <person name="Submissions S."/>
        </authorList>
    </citation>
    <scope>NUCLEOTIDE SEQUENCE [LARGE SCALE GENOMIC DNA]</scope>
    <source>
        <strain evidence="3">USBA 369</strain>
    </source>
</reference>
<gene>
    <name evidence="2" type="ORF">SAMN05428963_11174</name>
</gene>
<protein>
    <recommendedName>
        <fullName evidence="1">Transcriptional regulator-like domain-containing protein</fullName>
    </recommendedName>
</protein>
<dbReference type="InterPro" id="IPR045465">
    <property type="entry name" value="Trans_reg_dom"/>
</dbReference>
<feature type="domain" description="Transcriptional regulator-like" evidence="1">
    <location>
        <begin position="9"/>
        <end position="46"/>
    </location>
</feature>
<evidence type="ECO:0000313" key="2">
    <source>
        <dbReference type="EMBL" id="SKA28375.1"/>
    </source>
</evidence>
<accession>A0A1T4SJM9</accession>
<keyword evidence="3" id="KW-1185">Reference proteome</keyword>
<dbReference type="AlphaFoldDB" id="A0A1T4SJM9"/>
<dbReference type="Pfam" id="PF20109">
    <property type="entry name" value="Trans_reg_dom"/>
    <property type="match status" value="1"/>
</dbReference>
<dbReference type="OrthoDB" id="8654520at2"/>
<sequence length="247" mass="28773">MNEWGTPPWRDLDEYGYYNGWSDDRWRWEFLRRRPEYRAEFEALAAPYRAEFVWSPKIALAEAVVSGLIVPKEELAIFSDEEMTRLAAIAFSDPEGPGFTVSAADPGKYGLYSLLNPAIGDQELWLKFEEYDGFNFFVDDERDEGQLAVTFDLRMPIDLQLQKAREYLLDEQYRYQNPDDEDAPIKKERERRNGRIEALRAIDAKEQEPAIVLREMGEVLWPGQEKAPSRAAEAYARGCRLRDRCRA</sequence>
<organism evidence="2 3">
    <name type="scientific">Consotaella salsifontis</name>
    <dbReference type="NCBI Taxonomy" id="1365950"/>
    <lineage>
        <taxon>Bacteria</taxon>
        <taxon>Pseudomonadati</taxon>
        <taxon>Pseudomonadota</taxon>
        <taxon>Alphaproteobacteria</taxon>
        <taxon>Hyphomicrobiales</taxon>
        <taxon>Aurantimonadaceae</taxon>
        <taxon>Consotaella</taxon>
    </lineage>
</organism>
<name>A0A1T4SJM9_9HYPH</name>
<proteinExistence type="predicted"/>
<dbReference type="STRING" id="1365950.SAMN05428963_11174"/>
<evidence type="ECO:0000259" key="1">
    <source>
        <dbReference type="Pfam" id="PF20109"/>
    </source>
</evidence>
<dbReference type="RefSeq" id="WP_078709348.1">
    <property type="nucleotide sequence ID" value="NZ_FUXL01000011.1"/>
</dbReference>
<dbReference type="EMBL" id="FUXL01000011">
    <property type="protein sequence ID" value="SKA28375.1"/>
    <property type="molecule type" value="Genomic_DNA"/>
</dbReference>
<dbReference type="Proteomes" id="UP000190135">
    <property type="component" value="Unassembled WGS sequence"/>
</dbReference>